<evidence type="ECO:0000259" key="2">
    <source>
        <dbReference type="Pfam" id="PF20155"/>
    </source>
</evidence>
<feature type="coiled-coil region" evidence="1">
    <location>
        <begin position="1313"/>
        <end position="1340"/>
    </location>
</feature>
<dbReference type="RefSeq" id="WP_106567564.1">
    <property type="nucleotide sequence ID" value="NZ_PYGF01000006.1"/>
</dbReference>
<keyword evidence="1" id="KW-0175">Coiled coil</keyword>
<accession>A0A2P8E328</accession>
<reference evidence="3 4" key="1">
    <citation type="submission" date="2018-03" db="EMBL/GenBank/DDBJ databases">
        <title>Genomic Encyclopedia of Archaeal and Bacterial Type Strains, Phase II (KMG-II): from individual species to whole genera.</title>
        <authorList>
            <person name="Goeker M."/>
        </authorList>
    </citation>
    <scope>NUCLEOTIDE SEQUENCE [LARGE SCALE GENOMIC DNA]</scope>
    <source>
        <strain evidence="3 4">DSM 28057</strain>
    </source>
</reference>
<feature type="coiled-coil region" evidence="1">
    <location>
        <begin position="957"/>
        <end position="1044"/>
    </location>
</feature>
<comment type="caution">
    <text evidence="3">The sequence shown here is derived from an EMBL/GenBank/DDBJ whole genome shotgun (WGS) entry which is preliminary data.</text>
</comment>
<dbReference type="Proteomes" id="UP000240708">
    <property type="component" value="Unassembled WGS sequence"/>
</dbReference>
<protein>
    <submittedName>
        <fullName evidence="3">Tape measure domain-containing protein</fullName>
    </submittedName>
</protein>
<dbReference type="NCBIfam" id="TIGR02675">
    <property type="entry name" value="tape_meas_nterm"/>
    <property type="match status" value="1"/>
</dbReference>
<name>A0A2P8E328_9BACT</name>
<keyword evidence="4" id="KW-1185">Reference proteome</keyword>
<evidence type="ECO:0000313" key="3">
    <source>
        <dbReference type="EMBL" id="PSL03888.1"/>
    </source>
</evidence>
<feature type="domain" description="Tape measure protein N-terminal" evidence="2">
    <location>
        <begin position="231"/>
        <end position="415"/>
    </location>
</feature>
<evidence type="ECO:0000313" key="4">
    <source>
        <dbReference type="Proteomes" id="UP000240708"/>
    </source>
</evidence>
<evidence type="ECO:0000256" key="1">
    <source>
        <dbReference type="SAM" id="Coils"/>
    </source>
</evidence>
<feature type="coiled-coil region" evidence="1">
    <location>
        <begin position="778"/>
        <end position="831"/>
    </location>
</feature>
<dbReference type="InterPro" id="IPR013491">
    <property type="entry name" value="Tape_meas_N"/>
</dbReference>
<organism evidence="3 4">
    <name type="scientific">Cecembia rubra</name>
    <dbReference type="NCBI Taxonomy" id="1485585"/>
    <lineage>
        <taxon>Bacteria</taxon>
        <taxon>Pseudomonadati</taxon>
        <taxon>Bacteroidota</taxon>
        <taxon>Cytophagia</taxon>
        <taxon>Cytophagales</taxon>
        <taxon>Cyclobacteriaceae</taxon>
        <taxon>Cecembia</taxon>
    </lineage>
</organism>
<dbReference type="OrthoDB" id="1414895at2"/>
<proteinExistence type="predicted"/>
<dbReference type="Pfam" id="PF20155">
    <property type="entry name" value="TMP_3"/>
    <property type="match status" value="1"/>
</dbReference>
<gene>
    <name evidence="3" type="ORF">CLV48_106128</name>
</gene>
<sequence length="1540" mass="171780">MSVEVNDGGLGWVARIDTSQLQRDAQKVADIIEDAAKKGEIGQQKVIKNLSTNARTVVQDGAEALKSLTPEIQKQVAILQSFQVELGKVKLTQKELQRDLDRGTISQKQYNQATQGLSVRYAEINENIRKYSDSLSRNRALMDTSNGSIDQKRIKLQQMVTAYNALSRSERENSETGRRLAKEIRQLDREITKASRSLKGMSDSSAVLNRILAASAGLFTLASAKRFITDIVRVRGEIEQLEVAFATILKSKEKANVLFKEIVQVATTTPFTITEVADATKQLLAYGFAAEEVRGELLKIGNVASGTGSTFQEVAYAYGTLKTQGRAFARDIRQFTTRGIPIVAELAKQFGVTEERVNELVSAGKVGFPEVSKAFESMTKEGGVFFNLMEEQAKTVSGEVARLQDKLQLMLNSIGESNEGIIKAGISGLGSLVENYETIVEILGSLVVLYGSYKAALLLTFAASKLVATGTAGMTAAQAINTTATALATRATALWGAAMNALPLVALTTLIAALVGAVYSWNSAVDSATASQRRLNDIQKDGEAAADKEKNKINELIAVLKSEVATIAQKEGAMRGLQGILGDYIDGYTQEEIAAGKAEKAIIDYTEALKKSVEIKEAFEAYNKLGDQITDIEKKGVDALDTYEQVGQNLKNVFQLNGRSISQYFKELFFVDDQTLIDRNIQSLKEQREALKEAFDFTDILTGNESIGTIQREFDTLIGNVEGNFNRLIELAENKADLERIKKGLTEFLEELAPNDPQIEGLKRQISKVNDILKSYSLTEENKTLKDASRERKKILEELNKMEAETFVKGFDKREQEIQKVKKQFEDLRDAAKQAGLGQGVMERIDRLEERRTGDISYRTETDLLKQELEKRKQLYEDLEVYAKDFGIQAAEARYSAELDVAKRYLDLVQEEYNKLVQINPEERTGVQNERLEFLQKELDSEKRIQQKKYDEFLKTVQDYETQRSQITEKYQLERQKLLENGDNQYLEQLKQNYETEIGALDDANAQKLGLYQRFFRGLETLSVAASRKLINDLRDNLEALRGQGRVTDAFYRDMLDRLNQAEIQTNMRIPQGLKTMAQEFANISREIGKSNKGLSTMLGILSESLSRVADIKANIAQFQIASKANEGKGDILGMATAGLGVIGSAVGGIFQIINAINRINERQLEMIRSQLAFQRRLIFGELEINELRRQRALESAKIENETLNTLLAQRDVLKENLGELGVDKAAIESKFNVDLTKNQQKRLNDFRKGMDKERETVRAALEESLFIVGEKTVNTGFLNLGRKTVQEFGSLAGKSFEEIERLFLEGRLTKAAEELFQKLKELQDSGKEIESQLKDIDDQLRDIFTGGATSLGLADSIISGFQQGKRAAEDFGDDVEEILRNAILSGFKYKFLEAPLNALLEQLYQDSLSEEELSASEIANFQQQFGKIIDEYSKVFEDLQNATGIDLSGITGNVAQKGLAGAIRREMTEATASELAGIMRGDFDVNKRHLQIAQDNLQIQFQIERNTAETVLELRQAVVELKEIRINTKSGSGRDLGLD</sequence>
<dbReference type="EMBL" id="PYGF01000006">
    <property type="protein sequence ID" value="PSL03888.1"/>
    <property type="molecule type" value="Genomic_DNA"/>
</dbReference>